<reference evidence="6" key="1">
    <citation type="journal article" date="2015" name="Genome Announc.">
        <title>Complete Genome Sequence of the Bacteriochlorophyll b-Producing Photosynthetic Bacterium Blastochloris viridis.</title>
        <authorList>
            <person name="Tsukatani Y."/>
            <person name="Hirose Y."/>
            <person name="Harada J."/>
            <person name="Misawa N."/>
            <person name="Mori K."/>
            <person name="Inoue K."/>
            <person name="Tamiaki H."/>
        </authorList>
    </citation>
    <scope>NUCLEOTIDE SEQUENCE [LARGE SCALE GENOMIC DNA]</scope>
    <source>
        <strain evidence="6">DSM 133</strain>
    </source>
</reference>
<evidence type="ECO:0000313" key="8">
    <source>
        <dbReference type="Proteomes" id="UP000065734"/>
    </source>
</evidence>
<reference evidence="7" key="2">
    <citation type="submission" date="2015-11" db="EMBL/GenBank/DDBJ databases">
        <authorList>
            <person name="Zhang Y."/>
            <person name="Guo Z."/>
        </authorList>
    </citation>
    <scope>NUCLEOTIDE SEQUENCE</scope>
    <source>
        <strain evidence="7">1</strain>
    </source>
</reference>
<dbReference type="Gene3D" id="3.40.50.300">
    <property type="entry name" value="P-loop containing nucleotide triphosphate hydrolases"/>
    <property type="match status" value="1"/>
</dbReference>
<dbReference type="KEGG" id="bvr:BVIR_2550"/>
<dbReference type="EMBL" id="LN907867">
    <property type="protein sequence ID" value="CUU42978.1"/>
    <property type="molecule type" value="Genomic_DNA"/>
</dbReference>
<evidence type="ECO:0000256" key="1">
    <source>
        <dbReference type="ARBA" id="ARBA00005417"/>
    </source>
</evidence>
<dbReference type="PROSITE" id="PS00211">
    <property type="entry name" value="ABC_TRANSPORTER_1"/>
    <property type="match status" value="1"/>
</dbReference>
<dbReference type="InterPro" id="IPR013611">
    <property type="entry name" value="Transp-assoc_OB_typ2"/>
</dbReference>
<dbReference type="EC" id="3.6.3.31" evidence="7"/>
<reference evidence="8" key="3">
    <citation type="journal article" date="2016" name="Genome Announc.">
        <title>Revised genome sequence of the purple photosynthetic bacterium Blastochloris viridis.</title>
        <authorList>
            <person name="Liu L.N."/>
            <person name="Faulkner M."/>
            <person name="Liu X."/>
            <person name="Huang F."/>
            <person name="Darby A.C."/>
            <person name="Hall N."/>
        </authorList>
    </citation>
    <scope>NUCLEOTIDE SEQUENCE [LARGE SCALE GENOMIC DNA]</scope>
    <source>
        <strain evidence="8">ATCC 19567 / DSM 133 / F</strain>
    </source>
</reference>
<accession>A0A0H5BF71</accession>
<dbReference type="EMBL" id="AP014854">
    <property type="protein sequence ID" value="BAR99749.1"/>
    <property type="molecule type" value="Genomic_DNA"/>
</dbReference>
<dbReference type="Proteomes" id="UP000065734">
    <property type="component" value="Chromosome I"/>
</dbReference>
<keyword evidence="3" id="KW-0547">Nucleotide-binding</keyword>
<evidence type="ECO:0000259" key="5">
    <source>
        <dbReference type="PROSITE" id="PS50893"/>
    </source>
</evidence>
<evidence type="ECO:0000313" key="7">
    <source>
        <dbReference type="EMBL" id="CUU42978.1"/>
    </source>
</evidence>
<feature type="domain" description="ABC transporter" evidence="5">
    <location>
        <begin position="3"/>
        <end position="234"/>
    </location>
</feature>
<dbReference type="AlphaFoldDB" id="A0A0H5BF71"/>
<dbReference type="OrthoDB" id="9802264at2"/>
<dbReference type="GO" id="GO:0015697">
    <property type="term" value="P:quaternary ammonium group transport"/>
    <property type="evidence" value="ECO:0007669"/>
    <property type="project" value="UniProtKB-ARBA"/>
</dbReference>
<dbReference type="RefSeq" id="WP_055037938.1">
    <property type="nucleotide sequence ID" value="NZ_AP014854.2"/>
</dbReference>
<protein>
    <submittedName>
        <fullName evidence="6">Putrescine transport ATP-binding protein PotA</fullName>
    </submittedName>
    <submittedName>
        <fullName evidence="7">Spermidine/putrescine import ATP-binding proteinPotA</fullName>
        <ecNumber evidence="7">3.6.3.31</ecNumber>
    </submittedName>
</protein>
<dbReference type="PROSITE" id="PS50893">
    <property type="entry name" value="ABC_TRANSPORTER_2"/>
    <property type="match status" value="1"/>
</dbReference>
<gene>
    <name evidence="7" type="primary">potA_1</name>
    <name evidence="6" type="ORF">BV133_2156</name>
    <name evidence="7" type="ORF">BVIRIDIS_19940</name>
</gene>
<keyword evidence="4 7" id="KW-0067">ATP-binding</keyword>
<dbReference type="STRING" id="1079.BVIR_2550"/>
<dbReference type="Gene3D" id="2.40.50.100">
    <property type="match status" value="1"/>
</dbReference>
<dbReference type="InterPro" id="IPR017871">
    <property type="entry name" value="ABC_transporter-like_CS"/>
</dbReference>
<dbReference type="SUPFAM" id="SSF52540">
    <property type="entry name" value="P-loop containing nucleoside triphosphate hydrolases"/>
    <property type="match status" value="1"/>
</dbReference>
<dbReference type="InterPro" id="IPR050093">
    <property type="entry name" value="ABC_SmlMolc_Importer"/>
</dbReference>
<dbReference type="PANTHER" id="PTHR42781">
    <property type="entry name" value="SPERMIDINE/PUTRESCINE IMPORT ATP-BINDING PROTEIN POTA"/>
    <property type="match status" value="1"/>
</dbReference>
<dbReference type="SUPFAM" id="SSF50331">
    <property type="entry name" value="MOP-like"/>
    <property type="match status" value="1"/>
</dbReference>
<dbReference type="InterPro" id="IPR027417">
    <property type="entry name" value="P-loop_NTPase"/>
</dbReference>
<proteinExistence type="inferred from homology"/>
<dbReference type="InterPro" id="IPR008995">
    <property type="entry name" value="Mo/tungstate-bd_C_term_dom"/>
</dbReference>
<dbReference type="PANTHER" id="PTHR42781:SF4">
    <property type="entry name" value="SPERMIDINE_PUTRESCINE IMPORT ATP-BINDING PROTEIN POTA"/>
    <property type="match status" value="1"/>
</dbReference>
<dbReference type="GO" id="GO:0005524">
    <property type="term" value="F:ATP binding"/>
    <property type="evidence" value="ECO:0007669"/>
    <property type="project" value="UniProtKB-KW"/>
</dbReference>
<evidence type="ECO:0000256" key="2">
    <source>
        <dbReference type="ARBA" id="ARBA00022448"/>
    </source>
</evidence>
<evidence type="ECO:0000256" key="4">
    <source>
        <dbReference type="ARBA" id="ARBA00022840"/>
    </source>
</evidence>
<name>A0A0H5BF71_BLAVI</name>
<keyword evidence="7" id="KW-0378">Hydrolase</keyword>
<keyword evidence="8" id="KW-1185">Reference proteome</keyword>
<keyword evidence="2" id="KW-0813">Transport</keyword>
<dbReference type="InterPro" id="IPR003593">
    <property type="entry name" value="AAA+_ATPase"/>
</dbReference>
<evidence type="ECO:0000313" key="6">
    <source>
        <dbReference type="EMBL" id="BAR99749.1"/>
    </source>
</evidence>
<dbReference type="GO" id="GO:0016887">
    <property type="term" value="F:ATP hydrolysis activity"/>
    <property type="evidence" value="ECO:0007669"/>
    <property type="project" value="InterPro"/>
</dbReference>
<dbReference type="GO" id="GO:0043190">
    <property type="term" value="C:ATP-binding cassette (ABC) transporter complex"/>
    <property type="evidence" value="ECO:0007669"/>
    <property type="project" value="InterPro"/>
</dbReference>
<dbReference type="Pfam" id="PF08402">
    <property type="entry name" value="TOBE_2"/>
    <property type="match status" value="1"/>
</dbReference>
<dbReference type="Pfam" id="PF00005">
    <property type="entry name" value="ABC_tran"/>
    <property type="match status" value="1"/>
</dbReference>
<dbReference type="SMART" id="SM00382">
    <property type="entry name" value="AAA"/>
    <property type="match status" value="1"/>
</dbReference>
<evidence type="ECO:0000256" key="3">
    <source>
        <dbReference type="ARBA" id="ARBA00022741"/>
    </source>
</evidence>
<sequence length="348" mass="36822">MSVTLQDVCFRYAGSGVGVSAISLAIAPGELLALIGPSGCGKTTVLKLIAGFLVPDRGRVLLAGQDATHLPTRARDLGIVFQSYALFPHMSALDNVAYPLKVRGLAAALRRRRALEALDMVGLAGEASRRPAALSGGQQQRVALARALVFRPKALLLDEPLSALDAARRCEMRDEIRRLQRAHGIAALHITHDQEEALSMADRVAVMGRGRILQLGTPTEVYRHPANRTVAAFVGGANLWDGRVAGPAAVDTALGRVVTRPHGFAAGAAVAVLVRPERFRAGEGPDGINTFRGTVERDRFLGSVRRFDLKVGSTTLSVETADDTPASSVHVPPDAVQVIVAESDCNGG</sequence>
<comment type="similarity">
    <text evidence="1">Belongs to the ABC transporter superfamily.</text>
</comment>
<dbReference type="InterPro" id="IPR003439">
    <property type="entry name" value="ABC_transporter-like_ATP-bd"/>
</dbReference>
<organism evidence="7 8">
    <name type="scientific">Blastochloris viridis</name>
    <name type="common">Rhodopseudomonas viridis</name>
    <dbReference type="NCBI Taxonomy" id="1079"/>
    <lineage>
        <taxon>Bacteria</taxon>
        <taxon>Pseudomonadati</taxon>
        <taxon>Pseudomonadota</taxon>
        <taxon>Alphaproteobacteria</taxon>
        <taxon>Hyphomicrobiales</taxon>
        <taxon>Blastochloridaceae</taxon>
        <taxon>Blastochloris</taxon>
    </lineage>
</organism>
<dbReference type="FunFam" id="3.40.50.300:FF:000425">
    <property type="entry name" value="Probable ABC transporter, ATP-binding subunit"/>
    <property type="match status" value="1"/>
</dbReference>
<dbReference type="GO" id="GO:0022857">
    <property type="term" value="F:transmembrane transporter activity"/>
    <property type="evidence" value="ECO:0007669"/>
    <property type="project" value="InterPro"/>
</dbReference>